<sequence length="105" mass="12053">MDWMWTRSALSLYHWMELEDIYAKIFVLKCWRRSEIAYPTPRGVNRPAGKKALVGGLLLLFFFLCFWGPMALSSFIGATFDFNPPVLCTFSISFGGFPVSHMVTF</sequence>
<dbReference type="InterPro" id="IPR056770">
    <property type="entry name" value="Piezo_THU9_anchor"/>
</dbReference>
<protein>
    <submittedName>
        <fullName evidence="2">Piezo-type mechanosensitive ion channel component</fullName>
    </submittedName>
</protein>
<evidence type="ECO:0000313" key="3">
    <source>
        <dbReference type="Proteomes" id="UP000230066"/>
    </source>
</evidence>
<organism evidence="2 3">
    <name type="scientific">Fasciola hepatica</name>
    <name type="common">Liver fluke</name>
    <dbReference type="NCBI Taxonomy" id="6192"/>
    <lineage>
        <taxon>Eukaryota</taxon>
        <taxon>Metazoa</taxon>
        <taxon>Spiralia</taxon>
        <taxon>Lophotrochozoa</taxon>
        <taxon>Platyhelminthes</taxon>
        <taxon>Trematoda</taxon>
        <taxon>Digenea</taxon>
        <taxon>Plagiorchiida</taxon>
        <taxon>Echinostomata</taxon>
        <taxon>Echinostomatoidea</taxon>
        <taxon>Fasciolidae</taxon>
        <taxon>Fasciola</taxon>
    </lineage>
</organism>
<feature type="domain" description="Piezo THU9 and anchor" evidence="1">
    <location>
        <begin position="1"/>
        <end position="74"/>
    </location>
</feature>
<reference evidence="2" key="1">
    <citation type="submission" date="2019-03" db="EMBL/GenBank/DDBJ databases">
        <title>Improved annotation for the trematode Fasciola hepatica.</title>
        <authorList>
            <person name="Choi Y.-J."/>
            <person name="Martin J."/>
            <person name="Mitreva M."/>
        </authorList>
    </citation>
    <scope>NUCLEOTIDE SEQUENCE [LARGE SCALE GENOMIC DNA]</scope>
</reference>
<dbReference type="AlphaFoldDB" id="A0A2H1CG43"/>
<dbReference type="GO" id="GO:0005261">
    <property type="term" value="F:monoatomic cation channel activity"/>
    <property type="evidence" value="ECO:0007669"/>
    <property type="project" value="TreeGrafter"/>
</dbReference>
<keyword evidence="3" id="KW-1185">Reference proteome</keyword>
<evidence type="ECO:0000313" key="2">
    <source>
        <dbReference type="EMBL" id="THD25149.1"/>
    </source>
</evidence>
<name>A0A2H1CG43_FASHE</name>
<dbReference type="GO" id="GO:0008381">
    <property type="term" value="F:mechanosensitive monoatomic ion channel activity"/>
    <property type="evidence" value="ECO:0007669"/>
    <property type="project" value="InterPro"/>
</dbReference>
<dbReference type="GO" id="GO:0050982">
    <property type="term" value="P:detection of mechanical stimulus"/>
    <property type="evidence" value="ECO:0007669"/>
    <property type="project" value="TreeGrafter"/>
</dbReference>
<dbReference type="PANTHER" id="PTHR13167">
    <property type="entry name" value="PIEZO-TYPE MECHANOSENSITIVE ION CHANNEL COMPONENT"/>
    <property type="match status" value="1"/>
</dbReference>
<gene>
    <name evidence="2" type="ORF">D915_003983</name>
</gene>
<proteinExistence type="predicted"/>
<dbReference type="GO" id="GO:0042391">
    <property type="term" value="P:regulation of membrane potential"/>
    <property type="evidence" value="ECO:0007669"/>
    <property type="project" value="TreeGrafter"/>
</dbReference>
<comment type="caution">
    <text evidence="2">The sequence shown here is derived from an EMBL/GenBank/DDBJ whole genome shotgun (WGS) entry which is preliminary data.</text>
</comment>
<accession>A0A2H1CG43</accession>
<dbReference type="GO" id="GO:0005886">
    <property type="term" value="C:plasma membrane"/>
    <property type="evidence" value="ECO:0007669"/>
    <property type="project" value="TreeGrafter"/>
</dbReference>
<dbReference type="GO" id="GO:0071260">
    <property type="term" value="P:cellular response to mechanical stimulus"/>
    <property type="evidence" value="ECO:0007669"/>
    <property type="project" value="TreeGrafter"/>
</dbReference>
<evidence type="ECO:0000259" key="1">
    <source>
        <dbReference type="Pfam" id="PF24874"/>
    </source>
</evidence>
<dbReference type="Pfam" id="PF24874">
    <property type="entry name" value="Piezo_THU9_anchor"/>
    <property type="match status" value="1"/>
</dbReference>
<dbReference type="PANTHER" id="PTHR13167:SF25">
    <property type="entry name" value="PIEZO-TYPE MECHANOSENSITIVE ION CHANNEL COMPONENT"/>
    <property type="match status" value="1"/>
</dbReference>
<dbReference type="Proteomes" id="UP000230066">
    <property type="component" value="Unassembled WGS sequence"/>
</dbReference>
<dbReference type="EMBL" id="JXXN02001266">
    <property type="protein sequence ID" value="THD25149.1"/>
    <property type="molecule type" value="Genomic_DNA"/>
</dbReference>
<dbReference type="InterPro" id="IPR027272">
    <property type="entry name" value="Piezo"/>
</dbReference>